<evidence type="ECO:0000256" key="3">
    <source>
        <dbReference type="ARBA" id="ARBA00022737"/>
    </source>
</evidence>
<keyword evidence="3" id="KW-0677">Repeat</keyword>
<dbReference type="PANTHER" id="PTHR23416:SF23">
    <property type="entry name" value="ACETYLTRANSFERASE C18B11.09C-RELATED"/>
    <property type="match status" value="1"/>
</dbReference>
<evidence type="ECO:0000256" key="1">
    <source>
        <dbReference type="ARBA" id="ARBA00007274"/>
    </source>
</evidence>
<dbReference type="Pfam" id="PF00132">
    <property type="entry name" value="Hexapep"/>
    <property type="match status" value="1"/>
</dbReference>
<proteinExistence type="inferred from homology"/>
<gene>
    <name evidence="4" type="ORF">JOF43_000644</name>
</gene>
<dbReference type="InterPro" id="IPR001451">
    <property type="entry name" value="Hexapep"/>
</dbReference>
<dbReference type="EMBL" id="JAGIOD010000001">
    <property type="protein sequence ID" value="MBP2380687.1"/>
    <property type="molecule type" value="Genomic_DNA"/>
</dbReference>
<dbReference type="InterPro" id="IPR011004">
    <property type="entry name" value="Trimer_LpxA-like_sf"/>
</dbReference>
<protein>
    <submittedName>
        <fullName evidence="4">Acetyltransferase-like isoleucine patch superfamily enzyme</fullName>
    </submittedName>
</protein>
<dbReference type="Proteomes" id="UP001519290">
    <property type="component" value="Unassembled WGS sequence"/>
</dbReference>
<accession>A0ABS4WWW6</accession>
<dbReference type="Gene3D" id="2.160.10.10">
    <property type="entry name" value="Hexapeptide repeat proteins"/>
    <property type="match status" value="1"/>
</dbReference>
<dbReference type="CDD" id="cd03357">
    <property type="entry name" value="LbH_MAT_GAT"/>
    <property type="match status" value="1"/>
</dbReference>
<dbReference type="InterPro" id="IPR051159">
    <property type="entry name" value="Hexapeptide_acetyltransf"/>
</dbReference>
<comment type="caution">
    <text evidence="4">The sequence shown here is derived from an EMBL/GenBank/DDBJ whole genome shotgun (WGS) entry which is preliminary data.</text>
</comment>
<organism evidence="4 5">
    <name type="scientific">Brachybacterium sacelli</name>
    <dbReference type="NCBI Taxonomy" id="173364"/>
    <lineage>
        <taxon>Bacteria</taxon>
        <taxon>Bacillati</taxon>
        <taxon>Actinomycetota</taxon>
        <taxon>Actinomycetes</taxon>
        <taxon>Micrococcales</taxon>
        <taxon>Dermabacteraceae</taxon>
        <taxon>Brachybacterium</taxon>
    </lineage>
</organism>
<name>A0ABS4WWW6_9MICO</name>
<reference evidence="4 5" key="1">
    <citation type="submission" date="2021-03" db="EMBL/GenBank/DDBJ databases">
        <title>Sequencing the genomes of 1000 actinobacteria strains.</title>
        <authorList>
            <person name="Klenk H.-P."/>
        </authorList>
    </citation>
    <scope>NUCLEOTIDE SEQUENCE [LARGE SCALE GENOMIC DNA]</scope>
    <source>
        <strain evidence="4 5">DSM 14566</strain>
    </source>
</reference>
<dbReference type="SUPFAM" id="SSF51161">
    <property type="entry name" value="Trimeric LpxA-like enzymes"/>
    <property type="match status" value="1"/>
</dbReference>
<evidence type="ECO:0000313" key="4">
    <source>
        <dbReference type="EMBL" id="MBP2380687.1"/>
    </source>
</evidence>
<dbReference type="PROSITE" id="PS00101">
    <property type="entry name" value="HEXAPEP_TRANSFERASES"/>
    <property type="match status" value="1"/>
</dbReference>
<evidence type="ECO:0000256" key="2">
    <source>
        <dbReference type="ARBA" id="ARBA00022679"/>
    </source>
</evidence>
<sequence length="184" mass="19379">MPAATTTRVDVPSEEFSRYAERIHHVMGLTSRLNVLPFEDETGRAALLAEIFGRPLPPSVRIYPPFYSDYGLNIELGEDTFVNQGCTFGGYGGVQIGARVMIGFATNLISSGHPVPRAERREHLTASAITIEDDVWLGACVTVLPGVTIGEGAVVGAGAIVTKDVAADTLATGPAATPRRALGG</sequence>
<evidence type="ECO:0000313" key="5">
    <source>
        <dbReference type="Proteomes" id="UP001519290"/>
    </source>
</evidence>
<dbReference type="PANTHER" id="PTHR23416">
    <property type="entry name" value="SIALIC ACID SYNTHASE-RELATED"/>
    <property type="match status" value="1"/>
</dbReference>
<comment type="similarity">
    <text evidence="1">Belongs to the transferase hexapeptide repeat family.</text>
</comment>
<keyword evidence="5" id="KW-1185">Reference proteome</keyword>
<dbReference type="InterPro" id="IPR018357">
    <property type="entry name" value="Hexapep_transf_CS"/>
</dbReference>
<keyword evidence="2" id="KW-0808">Transferase</keyword>
<dbReference type="RefSeq" id="WP_209898994.1">
    <property type="nucleotide sequence ID" value="NZ_BAAAJW010000014.1"/>
</dbReference>